<reference evidence="3" key="2">
    <citation type="submission" date="2019-06" db="EMBL/GenBank/DDBJ databases">
        <title>Genomics analysis of Aphanomyces spp. identifies a new class of oomycete effector associated with host adaptation.</title>
        <authorList>
            <person name="Gaulin E."/>
        </authorList>
    </citation>
    <scope>NUCLEOTIDE SEQUENCE</scope>
    <source>
        <strain evidence="3">CBS 578.67</strain>
    </source>
</reference>
<feature type="region of interest" description="Disordered" evidence="1">
    <location>
        <begin position="1"/>
        <end position="20"/>
    </location>
</feature>
<accession>A0A485KTZ7</accession>
<gene>
    <name evidence="4" type="primary">Aste57867_11816</name>
    <name evidence="3" type="ORF">As57867_011771</name>
    <name evidence="4" type="ORF">ASTE57867_11816</name>
</gene>
<dbReference type="Gene3D" id="2.60.120.10">
    <property type="entry name" value="Jelly Rolls"/>
    <property type="match status" value="2"/>
</dbReference>
<feature type="domain" description="JmjC" evidence="2">
    <location>
        <begin position="140"/>
        <end position="424"/>
    </location>
</feature>
<evidence type="ECO:0000259" key="2">
    <source>
        <dbReference type="PROSITE" id="PS51184"/>
    </source>
</evidence>
<evidence type="ECO:0000313" key="3">
    <source>
        <dbReference type="EMBL" id="KAF0697506.1"/>
    </source>
</evidence>
<reference evidence="4 5" key="1">
    <citation type="submission" date="2019-03" db="EMBL/GenBank/DDBJ databases">
        <authorList>
            <person name="Gaulin E."/>
            <person name="Dumas B."/>
        </authorList>
    </citation>
    <scope>NUCLEOTIDE SEQUENCE [LARGE SCALE GENOMIC DNA]</scope>
    <source>
        <strain evidence="4">CBS 568.67</strain>
    </source>
</reference>
<name>A0A485KTZ7_9STRA</name>
<dbReference type="InterPro" id="IPR041667">
    <property type="entry name" value="Cupin_8"/>
</dbReference>
<dbReference type="EMBL" id="VJMH01005314">
    <property type="protein sequence ID" value="KAF0697506.1"/>
    <property type="molecule type" value="Genomic_DNA"/>
</dbReference>
<dbReference type="AlphaFoldDB" id="A0A485KTZ7"/>
<evidence type="ECO:0000313" key="4">
    <source>
        <dbReference type="EMBL" id="VFT88671.1"/>
    </source>
</evidence>
<keyword evidence="5" id="KW-1185">Reference proteome</keyword>
<organism evidence="4 5">
    <name type="scientific">Aphanomyces stellatus</name>
    <dbReference type="NCBI Taxonomy" id="120398"/>
    <lineage>
        <taxon>Eukaryota</taxon>
        <taxon>Sar</taxon>
        <taxon>Stramenopiles</taxon>
        <taxon>Oomycota</taxon>
        <taxon>Saprolegniomycetes</taxon>
        <taxon>Saprolegniales</taxon>
        <taxon>Verrucalvaceae</taxon>
        <taxon>Aphanomyces</taxon>
    </lineage>
</organism>
<dbReference type="Proteomes" id="UP000332933">
    <property type="component" value="Unassembled WGS sequence"/>
</dbReference>
<dbReference type="EMBL" id="CAADRA010005335">
    <property type="protein sequence ID" value="VFT88671.1"/>
    <property type="molecule type" value="Genomic_DNA"/>
</dbReference>
<dbReference type="OrthoDB" id="415358at2759"/>
<dbReference type="InterPro" id="IPR014710">
    <property type="entry name" value="RmlC-like_jellyroll"/>
</dbReference>
<dbReference type="PANTHER" id="PTHR12461:SF100">
    <property type="entry name" value="JMJC DOMAIN-CONTAINING PROTEIN 4"/>
    <property type="match status" value="1"/>
</dbReference>
<proteinExistence type="predicted"/>
<dbReference type="SUPFAM" id="SSF51197">
    <property type="entry name" value="Clavaminate synthase-like"/>
    <property type="match status" value="1"/>
</dbReference>
<sequence length="437" mass="48605">MSKRPSTKESTTPQKKIKRDSKVHYTGWEVPRADGTLEKVDIKDLTPEGFYAKYVKTRRPVVIKGFVQDASFLAPTKWTNAYLKKTAGSEKLMVEERTSTADSFGQGNEVPMTFAAFLDLLDKRDALHYLTTQDVKADAETGRPQLMAPFVQALAGDFPVSPALMGHLIPQNINIWMGLSTDGSTTGLHHDYHDNLYILLRGKKRFRLYSPGDVEAMYTRGALLKVHPNGRINYEGEETTAYGADLKAEQAVSAFTAQQRAEKELEDAELDLANGVAGAADRVAAAEEALEMAMDEAMDAEFDEEEDAGDDDDEDGGDDDEDNDEEFDYDPSSELLVDKTVKFPTNFSRVKTDRPAAEITADFPRFHDAKAVFADVQVGEMLYLPASWFHEVVSYGNEGHLALNYWYHPPDAADNFANPYTSDFWSNDFAARGDAAN</sequence>
<dbReference type="PANTHER" id="PTHR12461">
    <property type="entry name" value="HYPOXIA-INDUCIBLE FACTOR 1 ALPHA INHIBITOR-RELATED"/>
    <property type="match status" value="1"/>
</dbReference>
<evidence type="ECO:0000313" key="5">
    <source>
        <dbReference type="Proteomes" id="UP000332933"/>
    </source>
</evidence>
<protein>
    <submittedName>
        <fullName evidence="4">Aste57867_11816 protein</fullName>
    </submittedName>
</protein>
<feature type="region of interest" description="Disordered" evidence="1">
    <location>
        <begin position="301"/>
        <end position="331"/>
    </location>
</feature>
<dbReference type="InterPro" id="IPR003347">
    <property type="entry name" value="JmjC_dom"/>
</dbReference>
<dbReference type="PROSITE" id="PS51184">
    <property type="entry name" value="JMJC"/>
    <property type="match status" value="1"/>
</dbReference>
<dbReference type="Pfam" id="PF13621">
    <property type="entry name" value="Cupin_8"/>
    <property type="match status" value="1"/>
</dbReference>
<evidence type="ECO:0000256" key="1">
    <source>
        <dbReference type="SAM" id="MobiDB-lite"/>
    </source>
</evidence>